<comment type="similarity">
    <text evidence="1">Belongs to the short-chain dehydrogenases/reductases (SDR) family.</text>
</comment>
<dbReference type="EMBL" id="QCYK01000002">
    <property type="protein sequence ID" value="PUZ25814.1"/>
    <property type="molecule type" value="Genomic_DNA"/>
</dbReference>
<dbReference type="PANTHER" id="PTHR43477:SF1">
    <property type="entry name" value="DIHYDROANTICAPSIN 7-DEHYDROGENASE"/>
    <property type="match status" value="1"/>
</dbReference>
<evidence type="ECO:0000313" key="3">
    <source>
        <dbReference type="EMBL" id="PUZ25814.1"/>
    </source>
</evidence>
<dbReference type="AlphaFoldDB" id="A0A2T7BHR8"/>
<dbReference type="InterPro" id="IPR036291">
    <property type="entry name" value="NAD(P)-bd_dom_sf"/>
</dbReference>
<name>A0A2T7BHR8_9BACT</name>
<evidence type="ECO:0000313" key="4">
    <source>
        <dbReference type="Proteomes" id="UP000244450"/>
    </source>
</evidence>
<sequence>MKILVIGGQGTIGQRVCAAFRQRGHAVVVAGRNSGDVQVDISQPASITAMFTSTGMVDACICTAGTGYYGPFETMTSAMMMPGIEGKLLGQVNLVLLGKTWLQEGGSFTLTSGIAAQHPARNGTCVAMLNGAVNSFVLGAAQELKGQRRINAVSPGLVEDSKDRYGAFFPGYNLVPMDKLVNAYILSTEGAVNGQILKVYS</sequence>
<dbReference type="Proteomes" id="UP000244450">
    <property type="component" value="Unassembled WGS sequence"/>
</dbReference>
<dbReference type="SUPFAM" id="SSF51735">
    <property type="entry name" value="NAD(P)-binding Rossmann-fold domains"/>
    <property type="match status" value="1"/>
</dbReference>
<dbReference type="NCBIfam" id="NF005754">
    <property type="entry name" value="PRK07578.1"/>
    <property type="match status" value="1"/>
</dbReference>
<dbReference type="PANTHER" id="PTHR43477">
    <property type="entry name" value="DIHYDROANTICAPSIN 7-DEHYDROGENASE"/>
    <property type="match status" value="1"/>
</dbReference>
<evidence type="ECO:0000256" key="1">
    <source>
        <dbReference type="ARBA" id="ARBA00006484"/>
    </source>
</evidence>
<dbReference type="Gene3D" id="3.40.50.720">
    <property type="entry name" value="NAD(P)-binding Rossmann-like Domain"/>
    <property type="match status" value="1"/>
</dbReference>
<evidence type="ECO:0000256" key="2">
    <source>
        <dbReference type="ARBA" id="ARBA00023002"/>
    </source>
</evidence>
<organism evidence="3 4">
    <name type="scientific">Chitinophaga parva</name>
    <dbReference type="NCBI Taxonomy" id="2169414"/>
    <lineage>
        <taxon>Bacteria</taxon>
        <taxon>Pseudomonadati</taxon>
        <taxon>Bacteroidota</taxon>
        <taxon>Chitinophagia</taxon>
        <taxon>Chitinophagales</taxon>
        <taxon>Chitinophagaceae</taxon>
        <taxon>Chitinophaga</taxon>
    </lineage>
</organism>
<comment type="caution">
    <text evidence="3">The sequence shown here is derived from an EMBL/GenBank/DDBJ whole genome shotgun (WGS) entry which is preliminary data.</text>
</comment>
<dbReference type="InterPro" id="IPR002347">
    <property type="entry name" value="SDR_fam"/>
</dbReference>
<gene>
    <name evidence="3" type="ORF">DCC81_16275</name>
</gene>
<dbReference type="GO" id="GO:0016491">
    <property type="term" value="F:oxidoreductase activity"/>
    <property type="evidence" value="ECO:0007669"/>
    <property type="project" value="UniProtKB-KW"/>
</dbReference>
<dbReference type="RefSeq" id="WP_108687653.1">
    <property type="nucleotide sequence ID" value="NZ_QCYK01000002.1"/>
</dbReference>
<dbReference type="InterPro" id="IPR051122">
    <property type="entry name" value="SDR_DHRS6-like"/>
</dbReference>
<keyword evidence="4" id="KW-1185">Reference proteome</keyword>
<dbReference type="OrthoDB" id="9787486at2"/>
<keyword evidence="2" id="KW-0560">Oxidoreductase</keyword>
<protein>
    <submittedName>
        <fullName evidence="3">Short chain dehydrogenase</fullName>
    </submittedName>
</protein>
<reference evidence="3 4" key="1">
    <citation type="submission" date="2018-04" db="EMBL/GenBank/DDBJ databases">
        <title>Chitinophaga fuyangensis sp. nov., isolated from soil in a chemical factory.</title>
        <authorList>
            <person name="Chen K."/>
        </authorList>
    </citation>
    <scope>NUCLEOTIDE SEQUENCE [LARGE SCALE GENOMIC DNA]</scope>
    <source>
        <strain evidence="3 4">LY-1</strain>
    </source>
</reference>
<proteinExistence type="inferred from homology"/>
<dbReference type="CDD" id="cd11731">
    <property type="entry name" value="Lin1944_like_SDR_c"/>
    <property type="match status" value="1"/>
</dbReference>
<accession>A0A2T7BHR8</accession>
<dbReference type="Pfam" id="PF13561">
    <property type="entry name" value="adh_short_C2"/>
    <property type="match status" value="1"/>
</dbReference>